<accession>A0A1H7NNR8</accession>
<feature type="domain" description="Phosphatidic acid phosphatase type 2/haloperoxidase" evidence="2">
    <location>
        <begin position="55"/>
        <end position="169"/>
    </location>
</feature>
<dbReference type="PANTHER" id="PTHR14969:SF13">
    <property type="entry name" value="AT30094P"/>
    <property type="match status" value="1"/>
</dbReference>
<sequence length="192" mass="21391">MFEKLIEMDEQLLLWIQEKLRFDALTPFVKAITHSADGGAIMIIATLILMIIPKTRKLGFLCGAALVVNTLICNVILKNLVARVRPYEVVDGLKLIIGRQNDWSFPSGHSSAGFSMSTVLFRETPRKIGIPVLIFALLISLSRLYVGVHYPTDVICGIILGALTGFFTCTVYHRAIAKNQIRLHRAEPVTQK</sequence>
<evidence type="ECO:0000313" key="4">
    <source>
        <dbReference type="Proteomes" id="UP000186015"/>
    </source>
</evidence>
<dbReference type="AlphaFoldDB" id="A0A1H7NNR8"/>
<keyword evidence="1" id="KW-0812">Transmembrane</keyword>
<dbReference type="OrthoDB" id="9789113at2"/>
<dbReference type="SUPFAM" id="SSF48317">
    <property type="entry name" value="Acid phosphatase/Vanadium-dependent haloperoxidase"/>
    <property type="match status" value="1"/>
</dbReference>
<evidence type="ECO:0000259" key="2">
    <source>
        <dbReference type="SMART" id="SM00014"/>
    </source>
</evidence>
<proteinExistence type="predicted"/>
<organism evidence="3 4">
    <name type="scientific">Ruminococcus albus</name>
    <dbReference type="NCBI Taxonomy" id="1264"/>
    <lineage>
        <taxon>Bacteria</taxon>
        <taxon>Bacillati</taxon>
        <taxon>Bacillota</taxon>
        <taxon>Clostridia</taxon>
        <taxon>Eubacteriales</taxon>
        <taxon>Oscillospiraceae</taxon>
        <taxon>Ruminococcus</taxon>
    </lineage>
</organism>
<evidence type="ECO:0000313" key="3">
    <source>
        <dbReference type="EMBL" id="SEL25200.1"/>
    </source>
</evidence>
<name>A0A1H7NNR8_RUMAL</name>
<dbReference type="RefSeq" id="WP_074835135.1">
    <property type="nucleotide sequence ID" value="NZ_FOAT01000016.1"/>
</dbReference>
<dbReference type="EMBL" id="FOAT01000016">
    <property type="protein sequence ID" value="SEL25200.1"/>
    <property type="molecule type" value="Genomic_DNA"/>
</dbReference>
<dbReference type="Gene3D" id="1.20.144.10">
    <property type="entry name" value="Phosphatidic acid phosphatase type 2/haloperoxidase"/>
    <property type="match status" value="2"/>
</dbReference>
<protein>
    <submittedName>
        <fullName evidence="3">Undecaprenyl-diphosphatase</fullName>
    </submittedName>
</protein>
<dbReference type="SMART" id="SM00014">
    <property type="entry name" value="acidPPc"/>
    <property type="match status" value="1"/>
</dbReference>
<dbReference type="Proteomes" id="UP000186015">
    <property type="component" value="Unassembled WGS sequence"/>
</dbReference>
<feature type="transmembrane region" description="Helical" evidence="1">
    <location>
        <begin position="152"/>
        <end position="172"/>
    </location>
</feature>
<dbReference type="InterPro" id="IPR036938">
    <property type="entry name" value="PAP2/HPO_sf"/>
</dbReference>
<keyword evidence="1" id="KW-0472">Membrane</keyword>
<feature type="transmembrane region" description="Helical" evidence="1">
    <location>
        <begin position="31"/>
        <end position="52"/>
    </location>
</feature>
<gene>
    <name evidence="3" type="ORF">SAMN05216469_11627</name>
</gene>
<reference evidence="3 4" key="1">
    <citation type="submission" date="2016-10" db="EMBL/GenBank/DDBJ databases">
        <authorList>
            <person name="de Groot N.N."/>
        </authorList>
    </citation>
    <scope>NUCLEOTIDE SEQUENCE [LARGE SCALE GENOMIC DNA]</scope>
    <source>
        <strain evidence="3 4">KH2T6</strain>
    </source>
</reference>
<dbReference type="PANTHER" id="PTHR14969">
    <property type="entry name" value="SPHINGOSINE-1-PHOSPHATE PHOSPHOHYDROLASE"/>
    <property type="match status" value="1"/>
</dbReference>
<dbReference type="InterPro" id="IPR000326">
    <property type="entry name" value="PAP2/HPO"/>
</dbReference>
<dbReference type="Pfam" id="PF01569">
    <property type="entry name" value="PAP2"/>
    <property type="match status" value="1"/>
</dbReference>
<evidence type="ECO:0000256" key="1">
    <source>
        <dbReference type="SAM" id="Phobius"/>
    </source>
</evidence>
<keyword evidence="1" id="KW-1133">Transmembrane helix</keyword>
<feature type="transmembrane region" description="Helical" evidence="1">
    <location>
        <begin position="58"/>
        <end position="77"/>
    </location>
</feature>
<feature type="transmembrane region" description="Helical" evidence="1">
    <location>
        <begin position="128"/>
        <end position="146"/>
    </location>
</feature>